<evidence type="ECO:0000313" key="3">
    <source>
        <dbReference type="Proteomes" id="UP000187203"/>
    </source>
</evidence>
<proteinExistence type="predicted"/>
<reference evidence="3" key="1">
    <citation type="submission" date="2013-09" db="EMBL/GenBank/DDBJ databases">
        <title>Corchorus olitorius genome sequencing.</title>
        <authorList>
            <person name="Alam M."/>
            <person name="Haque M.S."/>
            <person name="Islam M.S."/>
            <person name="Emdad E.M."/>
            <person name="Islam M.M."/>
            <person name="Ahmed B."/>
            <person name="Halim A."/>
            <person name="Hossen Q.M.M."/>
            <person name="Hossain M.Z."/>
            <person name="Ahmed R."/>
            <person name="Khan M.M."/>
            <person name="Islam R."/>
            <person name="Rashid M.M."/>
            <person name="Khan S.A."/>
            <person name="Rahman M.S."/>
            <person name="Alam M."/>
            <person name="Yahiya A.S."/>
            <person name="Khan M.S."/>
            <person name="Azam M.S."/>
            <person name="Haque T."/>
            <person name="Lashkar M.Z.H."/>
            <person name="Akhand A.I."/>
            <person name="Morshed G."/>
            <person name="Roy S."/>
            <person name="Uddin K.S."/>
            <person name="Rabeya T."/>
            <person name="Hossain A.S."/>
            <person name="Chowdhury A."/>
            <person name="Snigdha A.R."/>
            <person name="Mortoza M.S."/>
            <person name="Matin S.A."/>
            <person name="Hoque S.M.E."/>
            <person name="Islam M.K."/>
            <person name="Roy D.K."/>
            <person name="Haider R."/>
            <person name="Moosa M.M."/>
            <person name="Elias S.M."/>
            <person name="Hasan A.M."/>
            <person name="Jahan S."/>
            <person name="Shafiuddin M."/>
            <person name="Mahmood N."/>
            <person name="Shommy N.S."/>
        </authorList>
    </citation>
    <scope>NUCLEOTIDE SEQUENCE [LARGE SCALE GENOMIC DNA]</scope>
    <source>
        <strain evidence="3">cv. O-4</strain>
    </source>
</reference>
<dbReference type="AlphaFoldDB" id="A0A1R3GRH5"/>
<accession>A0A1R3GRH5</accession>
<name>A0A1R3GRH5_9ROSI</name>
<comment type="caution">
    <text evidence="2">The sequence shown here is derived from an EMBL/GenBank/DDBJ whole genome shotgun (WGS) entry which is preliminary data.</text>
</comment>
<protein>
    <submittedName>
        <fullName evidence="2">Uncharacterized protein</fullName>
    </submittedName>
</protein>
<keyword evidence="3" id="KW-1185">Reference proteome</keyword>
<feature type="region of interest" description="Disordered" evidence="1">
    <location>
        <begin position="1"/>
        <end position="73"/>
    </location>
</feature>
<dbReference type="Proteomes" id="UP000187203">
    <property type="component" value="Unassembled WGS sequence"/>
</dbReference>
<evidence type="ECO:0000313" key="2">
    <source>
        <dbReference type="EMBL" id="OMO60728.1"/>
    </source>
</evidence>
<evidence type="ECO:0000256" key="1">
    <source>
        <dbReference type="SAM" id="MobiDB-lite"/>
    </source>
</evidence>
<gene>
    <name evidence="2" type="ORF">COLO4_33767</name>
</gene>
<sequence>MTRAKPSPTCRCQDVSGGALPLHRTDNRDDPPSNPVAAPPSPLVFRIRALGGDQNSGTESQKKYKKPTQGTTTKIEKIKLGFDSEIGVLDPTVAAEAKRASGGA</sequence>
<dbReference type="EMBL" id="AWUE01021831">
    <property type="protein sequence ID" value="OMO60728.1"/>
    <property type="molecule type" value="Genomic_DNA"/>
</dbReference>
<feature type="compositionally biased region" description="Pro residues" evidence="1">
    <location>
        <begin position="32"/>
        <end position="42"/>
    </location>
</feature>
<organism evidence="2 3">
    <name type="scientific">Corchorus olitorius</name>
    <dbReference type="NCBI Taxonomy" id="93759"/>
    <lineage>
        <taxon>Eukaryota</taxon>
        <taxon>Viridiplantae</taxon>
        <taxon>Streptophyta</taxon>
        <taxon>Embryophyta</taxon>
        <taxon>Tracheophyta</taxon>
        <taxon>Spermatophyta</taxon>
        <taxon>Magnoliopsida</taxon>
        <taxon>eudicotyledons</taxon>
        <taxon>Gunneridae</taxon>
        <taxon>Pentapetalae</taxon>
        <taxon>rosids</taxon>
        <taxon>malvids</taxon>
        <taxon>Malvales</taxon>
        <taxon>Malvaceae</taxon>
        <taxon>Grewioideae</taxon>
        <taxon>Apeibeae</taxon>
        <taxon>Corchorus</taxon>
    </lineage>
</organism>